<dbReference type="InterPro" id="IPR019888">
    <property type="entry name" value="Tscrpt_reg_AsnC-like"/>
</dbReference>
<dbReference type="GO" id="GO:0005829">
    <property type="term" value="C:cytosol"/>
    <property type="evidence" value="ECO:0007669"/>
    <property type="project" value="TreeGrafter"/>
</dbReference>
<sequence>MPSNGHIKSELSLQDQELISLLQWAPRITWGEAAEILDAHATTLASRWEKLERSGIAWITAQVNLSDTRNQLSFIEISCDPGDWAHVVDTFTAMPEVISVEAFAPSPDLGLTVLSHDLESLSRFVEEQISRVPGVAKVQLMLSSRLHRAGDKWRLDRLTDEQRAAAQAWTAAEQAALPTSTTALGEDQRPVIEALMRDGRASAAEIARSTGLHPATARRYLQKVLASGLLSIRCDLVQGLSSSPVTAQWFMRLNASRHEDAAEALAKDPRTRVVSSITGRSNMMVVMWLSSVGEIIEAEQAIQSLVSNVEIQESVISLRPLKRMGWVLENERNATRTFVAPHLHLS</sequence>
<dbReference type="STRING" id="223184.AS25_00400"/>
<gene>
    <name evidence="3" type="ORF">AS25_00400</name>
</gene>
<evidence type="ECO:0000259" key="1">
    <source>
        <dbReference type="Pfam" id="PF01037"/>
    </source>
</evidence>
<accession>A0A0B0DK12</accession>
<name>A0A0B0DK12_9MICC</name>
<evidence type="ECO:0000313" key="3">
    <source>
        <dbReference type="EMBL" id="KHE75579.1"/>
    </source>
</evidence>
<dbReference type="AlphaFoldDB" id="A0A0B0DK12"/>
<dbReference type="Proteomes" id="UP000030664">
    <property type="component" value="Unassembled WGS sequence"/>
</dbReference>
<dbReference type="SUPFAM" id="SSF54909">
    <property type="entry name" value="Dimeric alpha+beta barrel"/>
    <property type="match status" value="1"/>
</dbReference>
<comment type="caution">
    <text evidence="3">The sequence shown here is derived from an EMBL/GenBank/DDBJ whole genome shotgun (WGS) entry which is preliminary data.</text>
</comment>
<dbReference type="GO" id="GO:0043200">
    <property type="term" value="P:response to amino acid"/>
    <property type="evidence" value="ECO:0007669"/>
    <property type="project" value="TreeGrafter"/>
</dbReference>
<organism evidence="3 4">
    <name type="scientific">Kocuria marina</name>
    <dbReference type="NCBI Taxonomy" id="223184"/>
    <lineage>
        <taxon>Bacteria</taxon>
        <taxon>Bacillati</taxon>
        <taxon>Actinomycetota</taxon>
        <taxon>Actinomycetes</taxon>
        <taxon>Micrococcales</taxon>
        <taxon>Micrococcaceae</taxon>
        <taxon>Kocuria</taxon>
    </lineage>
</organism>
<dbReference type="InterPro" id="IPR036388">
    <property type="entry name" value="WH-like_DNA-bd_sf"/>
</dbReference>
<dbReference type="PANTHER" id="PTHR30154:SF34">
    <property type="entry name" value="TRANSCRIPTIONAL REGULATOR AZLB"/>
    <property type="match status" value="1"/>
</dbReference>
<dbReference type="Pfam" id="PF09339">
    <property type="entry name" value="HTH_IclR"/>
    <property type="match status" value="1"/>
</dbReference>
<feature type="domain" description="Transcription regulator AsnC/Lrp ligand binding" evidence="1">
    <location>
        <begin position="75"/>
        <end position="142"/>
    </location>
</feature>
<feature type="domain" description="HTH iclR-type" evidence="2">
    <location>
        <begin position="191"/>
        <end position="230"/>
    </location>
</feature>
<dbReference type="InterPro" id="IPR005471">
    <property type="entry name" value="Tscrpt_reg_IclR_N"/>
</dbReference>
<reference evidence="3 4" key="1">
    <citation type="submission" date="2014-09" db="EMBL/GenBank/DDBJ databases">
        <title>High-quality draft genome sequence of Kocuria marina SO9-6, an actinobacterium isolated from a copper mine.</title>
        <authorList>
            <person name="Castro D.B."/>
            <person name="Pereira L.B."/>
            <person name="Silva M.V."/>
            <person name="Silva B.P."/>
            <person name="Zanardi B.R."/>
            <person name="Carlos C."/>
            <person name="Belgini D.R."/>
            <person name="Limache E.G."/>
            <person name="Lacerda G.V."/>
            <person name="Nery M.B."/>
            <person name="Gomes M.B."/>
            <person name="Souza S."/>
            <person name="Silva T.M."/>
            <person name="Rodrigues V.D."/>
            <person name="Paulino L.C."/>
            <person name="Vicentini R."/>
            <person name="Ferraz L.F."/>
            <person name="Ottoboni L.M."/>
        </authorList>
    </citation>
    <scope>NUCLEOTIDE SEQUENCE [LARGE SCALE GENOMIC DNA]</scope>
    <source>
        <strain evidence="3 4">SO9-6</strain>
    </source>
</reference>
<dbReference type="EMBL" id="JROM01000003">
    <property type="protein sequence ID" value="KHE75579.1"/>
    <property type="molecule type" value="Genomic_DNA"/>
</dbReference>
<dbReference type="Pfam" id="PF01037">
    <property type="entry name" value="AsnC_trans_reg"/>
    <property type="match status" value="1"/>
</dbReference>
<dbReference type="eggNOG" id="COG1522">
    <property type="taxonomic scope" value="Bacteria"/>
</dbReference>
<dbReference type="RefSeq" id="WP_035959259.1">
    <property type="nucleotide sequence ID" value="NZ_JAQDPS010000005.1"/>
</dbReference>
<dbReference type="SUPFAM" id="SSF46785">
    <property type="entry name" value="Winged helix' DNA-binding domain"/>
    <property type="match status" value="1"/>
</dbReference>
<dbReference type="Gene3D" id="3.30.70.920">
    <property type="match status" value="1"/>
</dbReference>
<dbReference type="SMART" id="SM00344">
    <property type="entry name" value="HTH_ASNC"/>
    <property type="match status" value="1"/>
</dbReference>
<evidence type="ECO:0008006" key="5">
    <source>
        <dbReference type="Google" id="ProtNLM"/>
    </source>
</evidence>
<dbReference type="PANTHER" id="PTHR30154">
    <property type="entry name" value="LEUCINE-RESPONSIVE REGULATORY PROTEIN"/>
    <property type="match status" value="1"/>
</dbReference>
<dbReference type="InterPro" id="IPR019887">
    <property type="entry name" value="Tscrpt_reg_AsnC/Lrp_C"/>
</dbReference>
<evidence type="ECO:0000259" key="2">
    <source>
        <dbReference type="Pfam" id="PF09339"/>
    </source>
</evidence>
<dbReference type="GO" id="GO:0006355">
    <property type="term" value="P:regulation of DNA-templated transcription"/>
    <property type="evidence" value="ECO:0007669"/>
    <property type="project" value="InterPro"/>
</dbReference>
<evidence type="ECO:0000313" key="4">
    <source>
        <dbReference type="Proteomes" id="UP000030664"/>
    </source>
</evidence>
<proteinExistence type="predicted"/>
<protein>
    <recommendedName>
        <fullName evidence="5">AsnC family transcriptional regulator</fullName>
    </recommendedName>
</protein>
<dbReference type="InterPro" id="IPR036390">
    <property type="entry name" value="WH_DNA-bd_sf"/>
</dbReference>
<dbReference type="InterPro" id="IPR011008">
    <property type="entry name" value="Dimeric_a/b-barrel"/>
</dbReference>
<dbReference type="Gene3D" id="1.10.10.10">
    <property type="entry name" value="Winged helix-like DNA-binding domain superfamily/Winged helix DNA-binding domain"/>
    <property type="match status" value="2"/>
</dbReference>
<dbReference type="GO" id="GO:0043565">
    <property type="term" value="F:sequence-specific DNA binding"/>
    <property type="evidence" value="ECO:0007669"/>
    <property type="project" value="TreeGrafter"/>
</dbReference>